<dbReference type="EMBL" id="JAJAGQ010000018">
    <property type="protein sequence ID" value="KAJ8536514.1"/>
    <property type="molecule type" value="Genomic_DNA"/>
</dbReference>
<proteinExistence type="predicted"/>
<evidence type="ECO:0000313" key="2">
    <source>
        <dbReference type="EMBL" id="KAJ8536514.1"/>
    </source>
</evidence>
<name>A0A9Q1LGL1_9SOLA</name>
<feature type="transmembrane region" description="Helical" evidence="1">
    <location>
        <begin position="108"/>
        <end position="135"/>
    </location>
</feature>
<accession>A0A9Q1LGL1</accession>
<keyword evidence="1" id="KW-0472">Membrane</keyword>
<protein>
    <submittedName>
        <fullName evidence="2">Uncharacterized protein</fullName>
    </submittedName>
</protein>
<keyword evidence="1" id="KW-0812">Transmembrane</keyword>
<dbReference type="Proteomes" id="UP001152561">
    <property type="component" value="Unassembled WGS sequence"/>
</dbReference>
<dbReference type="PANTHER" id="PTHR38224:SF1">
    <property type="entry name" value="PHLOEM SPECIFIC PROTEIN"/>
    <property type="match status" value="1"/>
</dbReference>
<keyword evidence="1" id="KW-1133">Transmembrane helix</keyword>
<evidence type="ECO:0000313" key="3">
    <source>
        <dbReference type="Proteomes" id="UP001152561"/>
    </source>
</evidence>
<evidence type="ECO:0000256" key="1">
    <source>
        <dbReference type="SAM" id="Phobius"/>
    </source>
</evidence>
<dbReference type="OrthoDB" id="1249569at2759"/>
<dbReference type="PANTHER" id="PTHR38224">
    <property type="entry name" value="PHLOEM SPECIFIC PROTEIN"/>
    <property type="match status" value="1"/>
</dbReference>
<organism evidence="2 3">
    <name type="scientific">Anisodus acutangulus</name>
    <dbReference type="NCBI Taxonomy" id="402998"/>
    <lineage>
        <taxon>Eukaryota</taxon>
        <taxon>Viridiplantae</taxon>
        <taxon>Streptophyta</taxon>
        <taxon>Embryophyta</taxon>
        <taxon>Tracheophyta</taxon>
        <taxon>Spermatophyta</taxon>
        <taxon>Magnoliopsida</taxon>
        <taxon>eudicotyledons</taxon>
        <taxon>Gunneridae</taxon>
        <taxon>Pentapetalae</taxon>
        <taxon>asterids</taxon>
        <taxon>lamiids</taxon>
        <taxon>Solanales</taxon>
        <taxon>Solanaceae</taxon>
        <taxon>Solanoideae</taxon>
        <taxon>Hyoscyameae</taxon>
        <taxon>Anisodus</taxon>
    </lineage>
</organism>
<comment type="caution">
    <text evidence="2">The sequence shown here is derived from an EMBL/GenBank/DDBJ whole genome shotgun (WGS) entry which is preliminary data.</text>
</comment>
<gene>
    <name evidence="2" type="ORF">K7X08_034915</name>
</gene>
<reference evidence="3" key="1">
    <citation type="journal article" date="2023" name="Proc. Natl. Acad. Sci. U.S.A.">
        <title>Genomic and structural basis for evolution of tropane alkaloid biosynthesis.</title>
        <authorList>
            <person name="Wanga Y.-J."/>
            <person name="Taina T."/>
            <person name="Yua J.-Y."/>
            <person name="Lia J."/>
            <person name="Xua B."/>
            <person name="Chenc J."/>
            <person name="D'Auriad J.C."/>
            <person name="Huanga J.-P."/>
            <person name="Huanga S.-X."/>
        </authorList>
    </citation>
    <scope>NUCLEOTIDE SEQUENCE [LARGE SCALE GENOMIC DNA]</scope>
    <source>
        <strain evidence="3">cv. KIB-2019</strain>
    </source>
</reference>
<keyword evidence="3" id="KW-1185">Reference proteome</keyword>
<dbReference type="AlphaFoldDB" id="A0A9Q1LGL1"/>
<sequence length="207" mass="24473">MRSKQYWKSTYSDDEYLDYLKKMEKSPTMYPDIPLYPSIFSLFKNKLSCGEHKASSQKKVQFAESKGTAELNKNDKEKNVNAQADGYINQKPKSFELHKWRTFKVSSYIVFILLAPLFFSNIHSMLCIMDTYLFYNQFASIQNLSCLPCCTQTLSRFVRLISYYLIEKYSIMCNVIWFPFRQTLPLVFSDQRLLIYCLHTIILIRIS</sequence>